<dbReference type="AlphaFoldDB" id="A0A3P7Q3C3"/>
<name>A0A3P7Q3C3_CYLGO</name>
<gene>
    <name evidence="1" type="ORF">CGOC_LOCUS10043</name>
</gene>
<evidence type="ECO:0000313" key="1">
    <source>
        <dbReference type="EMBL" id="VDN25249.1"/>
    </source>
</evidence>
<organism evidence="1 2">
    <name type="scientific">Cylicostephanus goldi</name>
    <name type="common">Nematode worm</name>
    <dbReference type="NCBI Taxonomy" id="71465"/>
    <lineage>
        <taxon>Eukaryota</taxon>
        <taxon>Metazoa</taxon>
        <taxon>Ecdysozoa</taxon>
        <taxon>Nematoda</taxon>
        <taxon>Chromadorea</taxon>
        <taxon>Rhabditida</taxon>
        <taxon>Rhabditina</taxon>
        <taxon>Rhabditomorpha</taxon>
        <taxon>Strongyloidea</taxon>
        <taxon>Strongylidae</taxon>
        <taxon>Cylicostephanus</taxon>
    </lineage>
</organism>
<reference evidence="1 2" key="1">
    <citation type="submission" date="2018-11" db="EMBL/GenBank/DDBJ databases">
        <authorList>
            <consortium name="Pathogen Informatics"/>
        </authorList>
    </citation>
    <scope>NUCLEOTIDE SEQUENCE [LARGE SCALE GENOMIC DNA]</scope>
</reference>
<accession>A0A3P7Q3C3</accession>
<dbReference type="OrthoDB" id="5788504at2759"/>
<evidence type="ECO:0000313" key="2">
    <source>
        <dbReference type="Proteomes" id="UP000271889"/>
    </source>
</evidence>
<proteinExistence type="predicted"/>
<sequence length="113" mass="12921">MYSVQVRAVYYAIISAMFHRASHAIIYSTNEIVVKVGNGIYNPKKELKMFQKIRKRTSMTEEDRGTRVKLHVLDDEALETLGLSLENATSRENVPVCSEGDFRERHSSEVICI</sequence>
<protein>
    <submittedName>
        <fullName evidence="1">Uncharacterized protein</fullName>
    </submittedName>
</protein>
<dbReference type="Proteomes" id="UP000271889">
    <property type="component" value="Unassembled WGS sequence"/>
</dbReference>
<dbReference type="EMBL" id="UYRV01109509">
    <property type="protein sequence ID" value="VDN25249.1"/>
    <property type="molecule type" value="Genomic_DNA"/>
</dbReference>
<keyword evidence="2" id="KW-1185">Reference proteome</keyword>